<keyword evidence="1" id="KW-0812">Transmembrane</keyword>
<comment type="caution">
    <text evidence="2">The sequence shown here is derived from an EMBL/GenBank/DDBJ whole genome shotgun (WGS) entry which is preliminary data.</text>
</comment>
<feature type="transmembrane region" description="Helical" evidence="1">
    <location>
        <begin position="39"/>
        <end position="62"/>
    </location>
</feature>
<evidence type="ECO:0000313" key="2">
    <source>
        <dbReference type="EMBL" id="GAA4058639.1"/>
    </source>
</evidence>
<accession>A0ABP7V386</accession>
<keyword evidence="1" id="KW-1133">Transmembrane helix</keyword>
<evidence type="ECO:0008006" key="4">
    <source>
        <dbReference type="Google" id="ProtNLM"/>
    </source>
</evidence>
<dbReference type="Proteomes" id="UP001501734">
    <property type="component" value="Unassembled WGS sequence"/>
</dbReference>
<keyword evidence="1" id="KW-0472">Membrane</keyword>
<evidence type="ECO:0000256" key="1">
    <source>
        <dbReference type="SAM" id="Phobius"/>
    </source>
</evidence>
<protein>
    <recommendedName>
        <fullName evidence="4">DUF2628 domain-containing protein</fullName>
    </recommendedName>
</protein>
<gene>
    <name evidence="2" type="ORF">GCM10022410_02220</name>
</gene>
<proteinExistence type="predicted"/>
<dbReference type="EMBL" id="BAABDL010000014">
    <property type="protein sequence ID" value="GAA4058639.1"/>
    <property type="molecule type" value="Genomic_DNA"/>
</dbReference>
<evidence type="ECO:0000313" key="3">
    <source>
        <dbReference type="Proteomes" id="UP001501734"/>
    </source>
</evidence>
<reference evidence="3" key="1">
    <citation type="journal article" date="2019" name="Int. J. Syst. Evol. Microbiol.">
        <title>The Global Catalogue of Microorganisms (GCM) 10K type strain sequencing project: providing services to taxonomists for standard genome sequencing and annotation.</title>
        <authorList>
            <consortium name="The Broad Institute Genomics Platform"/>
            <consortium name="The Broad Institute Genome Sequencing Center for Infectious Disease"/>
            <person name="Wu L."/>
            <person name="Ma J."/>
        </authorList>
    </citation>
    <scope>NUCLEOTIDE SEQUENCE [LARGE SCALE GENOMIC DNA]</scope>
    <source>
        <strain evidence="3">JCM 17250</strain>
    </source>
</reference>
<sequence>MKVHLKHPSGFQKITKAGFSWTVFFFAFLPPLFRGDWKWALIMLILAPITLGLSTLVFSFIYNGIYIRGLLLAGYEPADEQSKYVLARKGHIAG</sequence>
<organism evidence="2 3">
    <name type="scientific">Amphibacillus indicireducens</name>
    <dbReference type="NCBI Taxonomy" id="1076330"/>
    <lineage>
        <taxon>Bacteria</taxon>
        <taxon>Bacillati</taxon>
        <taxon>Bacillota</taxon>
        <taxon>Bacilli</taxon>
        <taxon>Bacillales</taxon>
        <taxon>Bacillaceae</taxon>
        <taxon>Amphibacillus</taxon>
    </lineage>
</organism>
<keyword evidence="3" id="KW-1185">Reference proteome</keyword>
<dbReference type="RefSeq" id="WP_344909571.1">
    <property type="nucleotide sequence ID" value="NZ_BAABDL010000014.1"/>
</dbReference>
<name>A0ABP7V386_9BACI</name>
<feature type="transmembrane region" description="Helical" evidence="1">
    <location>
        <begin position="14"/>
        <end position="33"/>
    </location>
</feature>